<protein>
    <submittedName>
        <fullName evidence="2">Uncharacterized protein</fullName>
    </submittedName>
</protein>
<evidence type="ECO:0000256" key="1">
    <source>
        <dbReference type="SAM" id="MobiDB-lite"/>
    </source>
</evidence>
<keyword evidence="3" id="KW-1185">Reference proteome</keyword>
<organism evidence="2 3">
    <name type="scientific">Owenia fusiformis</name>
    <name type="common">Polychaete worm</name>
    <dbReference type="NCBI Taxonomy" id="6347"/>
    <lineage>
        <taxon>Eukaryota</taxon>
        <taxon>Metazoa</taxon>
        <taxon>Spiralia</taxon>
        <taxon>Lophotrochozoa</taxon>
        <taxon>Annelida</taxon>
        <taxon>Polychaeta</taxon>
        <taxon>Sedentaria</taxon>
        <taxon>Canalipalpata</taxon>
        <taxon>Sabellida</taxon>
        <taxon>Oweniida</taxon>
        <taxon>Oweniidae</taxon>
        <taxon>Owenia</taxon>
    </lineage>
</organism>
<evidence type="ECO:0000313" key="2">
    <source>
        <dbReference type="EMBL" id="CAH1783118.1"/>
    </source>
</evidence>
<name>A0A8S4NRU4_OWEFU</name>
<reference evidence="2" key="1">
    <citation type="submission" date="2022-03" db="EMBL/GenBank/DDBJ databases">
        <authorList>
            <person name="Martin C."/>
        </authorList>
    </citation>
    <scope>NUCLEOTIDE SEQUENCE</scope>
</reference>
<sequence length="384" mass="41961">MEPLKYKSLGCQPKKKCKVQNGDIQCKKSTCISCCAGKLCNTVPFEPKLNGQLGEVTGEKMCVMINNQCRRRMVQQCLPEGSYCQGLSNGIYHQQITNENMLIGCDTCGEIAAEKTYPNGTVIAQSFSWSRYQYKSSKGSGSSKSSKSSKYKYRYKSSATRSYEEPDVLFLGVCFEWSVWSAGCSVLDCTRRRYRKCPIACVSEHGDSEDDDGSKSKRKYKGGSSSNSGSGSSKRRRKRSGSSSGKSSENSGSDSSVKSQESYSSMYSSGARSSDEDSDCFHTESQEQLCSPDICQAPVCQPWSEWGSCNNIDCKQRRIRYCPKRCDNPIQKGSPESSPESDFTPDDNSHSKKSGSASKSDKTSASGGSKSSSHKSGSSGSSKF</sequence>
<feature type="compositionally biased region" description="Low complexity" evidence="1">
    <location>
        <begin position="354"/>
        <end position="384"/>
    </location>
</feature>
<proteinExistence type="predicted"/>
<comment type="caution">
    <text evidence="2">The sequence shown here is derived from an EMBL/GenBank/DDBJ whole genome shotgun (WGS) entry which is preliminary data.</text>
</comment>
<feature type="region of interest" description="Disordered" evidence="1">
    <location>
        <begin position="325"/>
        <end position="384"/>
    </location>
</feature>
<feature type="compositionally biased region" description="Low complexity" evidence="1">
    <location>
        <begin position="241"/>
        <end position="272"/>
    </location>
</feature>
<dbReference type="Proteomes" id="UP000749559">
    <property type="component" value="Unassembled WGS sequence"/>
</dbReference>
<gene>
    <name evidence="2" type="ORF">OFUS_LOCUS9485</name>
</gene>
<dbReference type="AlphaFoldDB" id="A0A8S4NRU4"/>
<evidence type="ECO:0000313" key="3">
    <source>
        <dbReference type="Proteomes" id="UP000749559"/>
    </source>
</evidence>
<accession>A0A8S4NRU4</accession>
<feature type="compositionally biased region" description="Low complexity" evidence="1">
    <location>
        <begin position="222"/>
        <end position="232"/>
    </location>
</feature>
<feature type="region of interest" description="Disordered" evidence="1">
    <location>
        <begin position="204"/>
        <end position="279"/>
    </location>
</feature>
<dbReference type="EMBL" id="CAIIXF020000005">
    <property type="protein sequence ID" value="CAH1783118.1"/>
    <property type="molecule type" value="Genomic_DNA"/>
</dbReference>